<sequence>MANTVTNTNNLSLCSILEKDKLIGSNFLDWERNLQIVLRHERKWYVLEEPLGEAPPANASAAIRNAYQKRSDDLMDVGCLMLVTMSPELQTGLMNTNAYDTIRQLRDMFQTQARTERYDATRALNTCKMAKGTSVSAHVMKMKRLLDHLESKLSRMAEESSYNFECIRGSVMFYRVSEMNDRSSVTFDL</sequence>
<dbReference type="Proteomes" id="UP001172457">
    <property type="component" value="Chromosome 7"/>
</dbReference>
<name>A0AA38W8A0_9ASTR</name>
<dbReference type="EMBL" id="JARYMX010000007">
    <property type="protein sequence ID" value="KAJ9542480.1"/>
    <property type="molecule type" value="Genomic_DNA"/>
</dbReference>
<protein>
    <submittedName>
        <fullName evidence="1">Uncharacterized protein</fullName>
    </submittedName>
</protein>
<proteinExistence type="predicted"/>
<comment type="caution">
    <text evidence="1">The sequence shown here is derived from an EMBL/GenBank/DDBJ whole genome shotgun (WGS) entry which is preliminary data.</text>
</comment>
<evidence type="ECO:0000313" key="1">
    <source>
        <dbReference type="EMBL" id="KAJ9542480.1"/>
    </source>
</evidence>
<accession>A0AA38W8A0</accession>
<organism evidence="1 2">
    <name type="scientific">Centaurea solstitialis</name>
    <name type="common">yellow star-thistle</name>
    <dbReference type="NCBI Taxonomy" id="347529"/>
    <lineage>
        <taxon>Eukaryota</taxon>
        <taxon>Viridiplantae</taxon>
        <taxon>Streptophyta</taxon>
        <taxon>Embryophyta</taxon>
        <taxon>Tracheophyta</taxon>
        <taxon>Spermatophyta</taxon>
        <taxon>Magnoliopsida</taxon>
        <taxon>eudicotyledons</taxon>
        <taxon>Gunneridae</taxon>
        <taxon>Pentapetalae</taxon>
        <taxon>asterids</taxon>
        <taxon>campanulids</taxon>
        <taxon>Asterales</taxon>
        <taxon>Asteraceae</taxon>
        <taxon>Carduoideae</taxon>
        <taxon>Cardueae</taxon>
        <taxon>Centaureinae</taxon>
        <taxon>Centaurea</taxon>
    </lineage>
</organism>
<keyword evidence="2" id="KW-1185">Reference proteome</keyword>
<reference evidence="1" key="1">
    <citation type="submission" date="2023-03" db="EMBL/GenBank/DDBJ databases">
        <title>Chromosome-scale reference genome and RAD-based genetic map of yellow starthistle (Centaurea solstitialis) reveal putative structural variation and QTLs associated with invader traits.</title>
        <authorList>
            <person name="Reatini B."/>
            <person name="Cang F.A."/>
            <person name="Jiang Q."/>
            <person name="Mckibben M.T.W."/>
            <person name="Barker M.S."/>
            <person name="Rieseberg L.H."/>
            <person name="Dlugosch K.M."/>
        </authorList>
    </citation>
    <scope>NUCLEOTIDE SEQUENCE</scope>
    <source>
        <strain evidence="1">CAN-66</strain>
        <tissue evidence="1">Leaf</tissue>
    </source>
</reference>
<dbReference type="AlphaFoldDB" id="A0AA38W8A0"/>
<evidence type="ECO:0000313" key="2">
    <source>
        <dbReference type="Proteomes" id="UP001172457"/>
    </source>
</evidence>
<gene>
    <name evidence="1" type="ORF">OSB04_028986</name>
</gene>